<dbReference type="OrthoDB" id="8192078at2759"/>
<gene>
    <name evidence="1" type="ORF">HICCMSTLAB_LOCUS9502</name>
</gene>
<keyword evidence="2" id="KW-1185">Reference proteome</keyword>
<evidence type="ECO:0000313" key="1">
    <source>
        <dbReference type="EMBL" id="CAG5100335.1"/>
    </source>
</evidence>
<dbReference type="AlphaFoldDB" id="A0A8J2HNB5"/>
<reference evidence="1" key="1">
    <citation type="submission" date="2021-04" db="EMBL/GenBank/DDBJ databases">
        <authorList>
            <person name="Chebbi M.A.C M."/>
        </authorList>
    </citation>
    <scope>NUCLEOTIDE SEQUENCE</scope>
</reference>
<accession>A0A8J2HNB5</accession>
<organism evidence="1 2">
    <name type="scientific">Cotesia congregata</name>
    <name type="common">Parasitoid wasp</name>
    <name type="synonym">Apanteles congregatus</name>
    <dbReference type="NCBI Taxonomy" id="51543"/>
    <lineage>
        <taxon>Eukaryota</taxon>
        <taxon>Metazoa</taxon>
        <taxon>Ecdysozoa</taxon>
        <taxon>Arthropoda</taxon>
        <taxon>Hexapoda</taxon>
        <taxon>Insecta</taxon>
        <taxon>Pterygota</taxon>
        <taxon>Neoptera</taxon>
        <taxon>Endopterygota</taxon>
        <taxon>Hymenoptera</taxon>
        <taxon>Apocrita</taxon>
        <taxon>Ichneumonoidea</taxon>
        <taxon>Braconidae</taxon>
        <taxon>Microgastrinae</taxon>
        <taxon>Cotesia</taxon>
    </lineage>
</organism>
<evidence type="ECO:0000313" key="2">
    <source>
        <dbReference type="Proteomes" id="UP000786811"/>
    </source>
</evidence>
<dbReference type="EMBL" id="CAJNRD030001122">
    <property type="protein sequence ID" value="CAG5100335.1"/>
    <property type="molecule type" value="Genomic_DNA"/>
</dbReference>
<protein>
    <submittedName>
        <fullName evidence="1">Uncharacterized protein</fullName>
    </submittedName>
</protein>
<name>A0A8J2HNB5_COTCN</name>
<dbReference type="Proteomes" id="UP000786811">
    <property type="component" value="Unassembled WGS sequence"/>
</dbReference>
<comment type="caution">
    <text evidence="1">The sequence shown here is derived from an EMBL/GenBank/DDBJ whole genome shotgun (WGS) entry which is preliminary data.</text>
</comment>
<sequence length="89" mass="10631">MKLNGIRRECVFHKVDGFHVMENLSVDPMHEFLEGIYPHDLALIKHEYIYKKKKIFNLQELNDRVQGFNYGSNYNQNKPAEILPHQPKY</sequence>
<proteinExistence type="predicted"/>